<name>A0A7J6B5T7_AMEME</name>
<organism evidence="2 3">
    <name type="scientific">Ameiurus melas</name>
    <name type="common">Black bullhead</name>
    <name type="synonym">Silurus melas</name>
    <dbReference type="NCBI Taxonomy" id="219545"/>
    <lineage>
        <taxon>Eukaryota</taxon>
        <taxon>Metazoa</taxon>
        <taxon>Chordata</taxon>
        <taxon>Craniata</taxon>
        <taxon>Vertebrata</taxon>
        <taxon>Euteleostomi</taxon>
        <taxon>Actinopterygii</taxon>
        <taxon>Neopterygii</taxon>
        <taxon>Teleostei</taxon>
        <taxon>Ostariophysi</taxon>
        <taxon>Siluriformes</taxon>
        <taxon>Ictaluridae</taxon>
        <taxon>Ameiurus</taxon>
    </lineage>
</organism>
<dbReference type="EMBL" id="JAAGNN010000005">
    <property type="protein sequence ID" value="KAF4089769.1"/>
    <property type="molecule type" value="Genomic_DNA"/>
</dbReference>
<comment type="caution">
    <text evidence="2">The sequence shown here is derived from an EMBL/GenBank/DDBJ whole genome shotgun (WGS) entry which is preliminary data.</text>
</comment>
<dbReference type="Proteomes" id="UP000593565">
    <property type="component" value="Unassembled WGS sequence"/>
</dbReference>
<feature type="region of interest" description="Disordered" evidence="1">
    <location>
        <begin position="60"/>
        <end position="157"/>
    </location>
</feature>
<reference evidence="2 3" key="1">
    <citation type="submission" date="2020-02" db="EMBL/GenBank/DDBJ databases">
        <title>A chromosome-scale genome assembly of the black bullhead catfish (Ameiurus melas).</title>
        <authorList>
            <person name="Wen M."/>
            <person name="Zham M."/>
            <person name="Cabau C."/>
            <person name="Klopp C."/>
            <person name="Donnadieu C."/>
            <person name="Roques C."/>
            <person name="Bouchez O."/>
            <person name="Lampietro C."/>
            <person name="Jouanno E."/>
            <person name="Herpin A."/>
            <person name="Louis A."/>
            <person name="Berthelot C."/>
            <person name="Parey E."/>
            <person name="Roest-Crollius H."/>
            <person name="Braasch I."/>
            <person name="Postlethwait J."/>
            <person name="Robinson-Rechavi M."/>
            <person name="Echchiki A."/>
            <person name="Begum T."/>
            <person name="Montfort J."/>
            <person name="Schartl M."/>
            <person name="Bobe J."/>
            <person name="Guiguen Y."/>
        </authorList>
    </citation>
    <scope>NUCLEOTIDE SEQUENCE [LARGE SCALE GENOMIC DNA]</scope>
    <source>
        <strain evidence="2">M_S1</strain>
        <tissue evidence="2">Blood</tissue>
    </source>
</reference>
<feature type="compositionally biased region" description="Low complexity" evidence="1">
    <location>
        <begin position="79"/>
        <end position="93"/>
    </location>
</feature>
<sequence>MAKAKDTNARVTRWFLALQDFSFQVQHRAGALHGNADGLSQQDMLWAHLPAAVGSELRGGYCRGGPTPDVQTRRFTPSPTAAPARGGQPRAGPNTNRKGCHGRVEPPTPRRRLIGEPGARCPPIQFQKEGIKGRPSARGRRKTDSATGLRPGRGRRQMRTVVTLENRHREPLLTSFFRESRRFPAPSPPGFPHPATHTHTRTHTPLLTEGQ</sequence>
<keyword evidence="3" id="KW-1185">Reference proteome</keyword>
<protein>
    <submittedName>
        <fullName evidence="2">Uncharacterized protein</fullName>
    </submittedName>
</protein>
<evidence type="ECO:0000313" key="3">
    <source>
        <dbReference type="Proteomes" id="UP000593565"/>
    </source>
</evidence>
<evidence type="ECO:0000313" key="2">
    <source>
        <dbReference type="EMBL" id="KAF4089769.1"/>
    </source>
</evidence>
<feature type="compositionally biased region" description="Polar residues" evidence="1">
    <location>
        <begin position="69"/>
        <end position="78"/>
    </location>
</feature>
<proteinExistence type="predicted"/>
<evidence type="ECO:0000256" key="1">
    <source>
        <dbReference type="SAM" id="MobiDB-lite"/>
    </source>
</evidence>
<dbReference type="AlphaFoldDB" id="A0A7J6B5T7"/>
<feature type="region of interest" description="Disordered" evidence="1">
    <location>
        <begin position="180"/>
        <end position="211"/>
    </location>
</feature>
<gene>
    <name evidence="2" type="ORF">AMELA_G00070570</name>
</gene>
<accession>A0A7J6B5T7</accession>